<dbReference type="InterPro" id="IPR009057">
    <property type="entry name" value="Homeodomain-like_sf"/>
</dbReference>
<dbReference type="Gene3D" id="1.10.10.60">
    <property type="entry name" value="Homeodomain-like"/>
    <property type="match status" value="1"/>
</dbReference>
<dbReference type="InterPro" id="IPR001356">
    <property type="entry name" value="HD"/>
</dbReference>
<accession>A0A0D2D3G4</accession>
<evidence type="ECO:0000256" key="3">
    <source>
        <dbReference type="ARBA" id="ARBA00023242"/>
    </source>
</evidence>
<keyword evidence="3 4" id="KW-0539">Nucleus</keyword>
<evidence type="ECO:0000256" key="4">
    <source>
        <dbReference type="PROSITE-ProRule" id="PRU00108"/>
    </source>
</evidence>
<dbReference type="InterPro" id="IPR008422">
    <property type="entry name" value="KN_HD"/>
</dbReference>
<feature type="compositionally biased region" description="Basic residues" evidence="5">
    <location>
        <begin position="190"/>
        <end position="202"/>
    </location>
</feature>
<dbReference type="Proteomes" id="UP000054342">
    <property type="component" value="Unassembled WGS sequence"/>
</dbReference>
<evidence type="ECO:0000259" key="6">
    <source>
        <dbReference type="PROSITE" id="PS50071"/>
    </source>
</evidence>
<evidence type="ECO:0000313" key="7">
    <source>
        <dbReference type="EMBL" id="KIW56902.1"/>
    </source>
</evidence>
<dbReference type="GeneID" id="25327426"/>
<dbReference type="RefSeq" id="XP_013317486.1">
    <property type="nucleotide sequence ID" value="XM_013462032.1"/>
</dbReference>
<evidence type="ECO:0000256" key="5">
    <source>
        <dbReference type="SAM" id="MobiDB-lite"/>
    </source>
</evidence>
<reference evidence="7 8" key="1">
    <citation type="submission" date="2015-01" db="EMBL/GenBank/DDBJ databases">
        <title>The Genome Sequence of Exophiala xenobiotica CBS118157.</title>
        <authorList>
            <consortium name="The Broad Institute Genomics Platform"/>
            <person name="Cuomo C."/>
            <person name="de Hoog S."/>
            <person name="Gorbushina A."/>
            <person name="Stielow B."/>
            <person name="Teixiera M."/>
            <person name="Abouelleil A."/>
            <person name="Chapman S.B."/>
            <person name="Priest M."/>
            <person name="Young S.K."/>
            <person name="Wortman J."/>
            <person name="Nusbaum C."/>
            <person name="Birren B."/>
        </authorList>
    </citation>
    <scope>NUCLEOTIDE SEQUENCE [LARGE SCALE GENOMIC DNA]</scope>
    <source>
        <strain evidence="7 8">CBS 118157</strain>
    </source>
</reference>
<evidence type="ECO:0000313" key="8">
    <source>
        <dbReference type="Proteomes" id="UP000054342"/>
    </source>
</evidence>
<dbReference type="EMBL" id="KN847319">
    <property type="protein sequence ID" value="KIW56902.1"/>
    <property type="molecule type" value="Genomic_DNA"/>
</dbReference>
<feature type="DNA-binding region" description="Homeobox" evidence="4">
    <location>
        <begin position="10"/>
        <end position="72"/>
    </location>
</feature>
<feature type="region of interest" description="Disordered" evidence="5">
    <location>
        <begin position="592"/>
        <end position="631"/>
    </location>
</feature>
<dbReference type="SUPFAM" id="SSF46689">
    <property type="entry name" value="Homeodomain-like"/>
    <property type="match status" value="1"/>
</dbReference>
<proteinExistence type="predicted"/>
<evidence type="ECO:0000256" key="1">
    <source>
        <dbReference type="ARBA" id="ARBA00023125"/>
    </source>
</evidence>
<dbReference type="PROSITE" id="PS50071">
    <property type="entry name" value="HOMEOBOX_2"/>
    <property type="match status" value="1"/>
</dbReference>
<protein>
    <recommendedName>
        <fullName evidence="6">Homeobox domain-containing protein</fullName>
    </recommendedName>
</protein>
<keyword evidence="1 4" id="KW-0238">DNA-binding</keyword>
<dbReference type="Pfam" id="PF05920">
    <property type="entry name" value="Homeobox_KN"/>
    <property type="match status" value="1"/>
</dbReference>
<feature type="region of interest" description="Disordered" evidence="5">
    <location>
        <begin position="137"/>
        <end position="213"/>
    </location>
</feature>
<dbReference type="AlphaFoldDB" id="A0A0D2D3G4"/>
<dbReference type="SMART" id="SM00389">
    <property type="entry name" value="HOX"/>
    <property type="match status" value="1"/>
</dbReference>
<dbReference type="GO" id="GO:0006355">
    <property type="term" value="P:regulation of DNA-templated transcription"/>
    <property type="evidence" value="ECO:0007669"/>
    <property type="project" value="InterPro"/>
</dbReference>
<dbReference type="CDD" id="cd00086">
    <property type="entry name" value="homeodomain"/>
    <property type="match status" value="1"/>
</dbReference>
<dbReference type="SMART" id="SM00355">
    <property type="entry name" value="ZnF_C2H2"/>
    <property type="match status" value="3"/>
</dbReference>
<dbReference type="STRING" id="348802.A0A0D2D3G4"/>
<keyword evidence="8" id="KW-1185">Reference proteome</keyword>
<feature type="compositionally biased region" description="Polar residues" evidence="5">
    <location>
        <begin position="153"/>
        <end position="186"/>
    </location>
</feature>
<dbReference type="PROSITE" id="PS00028">
    <property type="entry name" value="ZINC_FINGER_C2H2_1"/>
    <property type="match status" value="1"/>
</dbReference>
<dbReference type="HOGENOM" id="CLU_008497_3_0_1"/>
<name>A0A0D2D3G4_9EURO</name>
<gene>
    <name evidence="7" type="ORF">PV05_05518</name>
</gene>
<evidence type="ECO:0000256" key="2">
    <source>
        <dbReference type="ARBA" id="ARBA00023155"/>
    </source>
</evidence>
<dbReference type="GO" id="GO:0005634">
    <property type="term" value="C:nucleus"/>
    <property type="evidence" value="ECO:0007669"/>
    <property type="project" value="UniProtKB-SubCell"/>
</dbReference>
<organism evidence="7 8">
    <name type="scientific">Exophiala xenobiotica</name>
    <dbReference type="NCBI Taxonomy" id="348802"/>
    <lineage>
        <taxon>Eukaryota</taxon>
        <taxon>Fungi</taxon>
        <taxon>Dikarya</taxon>
        <taxon>Ascomycota</taxon>
        <taxon>Pezizomycotina</taxon>
        <taxon>Eurotiomycetes</taxon>
        <taxon>Chaetothyriomycetidae</taxon>
        <taxon>Chaetothyriales</taxon>
        <taxon>Herpotrichiellaceae</taxon>
        <taxon>Exophiala</taxon>
    </lineage>
</organism>
<comment type="subcellular location">
    <subcellularLocation>
        <location evidence="4">Nucleus</location>
    </subcellularLocation>
</comment>
<sequence length="667" mass="75458">MAASEGADLFKKPAARLPRLVTKTLQQWFAAHASHPFPTEHEKKILQEQTNLSARQISNWFANARRRYTASSFDKRPTSSAHSISVPNLASTARWQDMNPLDRWRHSPPDQEPAPFDAIAIAVRNSLHYTGSEAARLPDSFITPRPPPRAHSDNSFDSVSSLGASQSSNSTDSAFSLESDHSNPNLQHWWHLKPRRRRRRPSKQFESSTEHPADGRKARKYQCTFCTDTFVSKYDWTRHESALHLLLEKWICCPHGPIYFDHVPRCSFCEAENPTTSHLQSHHYDECAAKPAPFRIFGRKDHLRQHMRLVHRVDHMPDHMANWRTKITSLNCRCGFCEERFVDWSIRNDHIAEHFRDGTSMRDWTGCRGLDPEIALLVENAMPPYLIAFERNEFEPFSASRNAGRHTSAGQHTQRVPTTFESLTVRLGEFVLQAMKDGITVTDETVRKQARMIMYGDNDAWNQTPADNAEWLRLFKQGVRLQSAADPLSTQFDLRLMFTSSGADVQTCSPDNTDTPLRAPVESALPPAGVPLSLEGTNINSDSLSPYAFDDLTNLPLCWQTPECLAEFSQMSCTQRAFEEINACTNTISDGTSIAPRSGMPPIRDTEGSTPFPAEPNECAQQESSVQDKPAGPCPFSAWTRADDLVFPFDFSWFEESQHEQPVSSTL</sequence>
<dbReference type="InterPro" id="IPR013087">
    <property type="entry name" value="Znf_C2H2_type"/>
</dbReference>
<keyword evidence="2 4" id="KW-0371">Homeobox</keyword>
<dbReference type="InterPro" id="IPR050224">
    <property type="entry name" value="TALE_homeobox"/>
</dbReference>
<dbReference type="OrthoDB" id="5399138at2759"/>
<dbReference type="PANTHER" id="PTHR11850">
    <property type="entry name" value="HOMEOBOX PROTEIN TRANSCRIPTION FACTORS"/>
    <property type="match status" value="1"/>
</dbReference>
<feature type="domain" description="Homeobox" evidence="6">
    <location>
        <begin position="8"/>
        <end position="71"/>
    </location>
</feature>
<dbReference type="GO" id="GO:0003677">
    <property type="term" value="F:DNA binding"/>
    <property type="evidence" value="ECO:0007669"/>
    <property type="project" value="UniProtKB-UniRule"/>
</dbReference>